<proteinExistence type="predicted"/>
<dbReference type="EMBL" id="JAGQHR010000007">
    <property type="protein sequence ID" value="MCA9726162.1"/>
    <property type="molecule type" value="Genomic_DNA"/>
</dbReference>
<evidence type="ECO:0000313" key="1">
    <source>
        <dbReference type="EMBL" id="MCA9726162.1"/>
    </source>
</evidence>
<reference evidence="1" key="1">
    <citation type="submission" date="2020-04" db="EMBL/GenBank/DDBJ databases">
        <authorList>
            <person name="Zhang T."/>
        </authorList>
    </citation>
    <scope>NUCLEOTIDE SEQUENCE</scope>
    <source>
        <strain evidence="1">HKST-UBA01</strain>
    </source>
</reference>
<protein>
    <recommendedName>
        <fullName evidence="3">T9SS type A sorting domain-containing protein</fullName>
    </recommendedName>
</protein>
<feature type="non-terminal residue" evidence="1">
    <location>
        <position position="1"/>
    </location>
</feature>
<evidence type="ECO:0008006" key="3">
    <source>
        <dbReference type="Google" id="ProtNLM"/>
    </source>
</evidence>
<gene>
    <name evidence="1" type="ORF">KC729_00660</name>
</gene>
<comment type="caution">
    <text evidence="1">The sequence shown here is derived from an EMBL/GenBank/DDBJ whole genome shotgun (WGS) entry which is preliminary data.</text>
</comment>
<sequence length="141" mass="15022">GQPYLGLTVGLPLCGVAGNVQSEETVGFWWWMGPGSSSGVDLPESLPSFTGVSAIGPNPFTAITTVHFQIAPAGVPARVRLEIFDVVGRSVTTLVDEALPAGSYSRFWDRRDRSGHTVPSGVYFARFVSGDIGKTIRLVAR</sequence>
<evidence type="ECO:0000313" key="2">
    <source>
        <dbReference type="Proteomes" id="UP000697710"/>
    </source>
</evidence>
<name>A0A956RNA7_UNCEI</name>
<reference evidence="1" key="2">
    <citation type="journal article" date="2021" name="Microbiome">
        <title>Successional dynamics and alternative stable states in a saline activated sludge microbial community over 9 years.</title>
        <authorList>
            <person name="Wang Y."/>
            <person name="Ye J."/>
            <person name="Ju F."/>
            <person name="Liu L."/>
            <person name="Boyd J.A."/>
            <person name="Deng Y."/>
            <person name="Parks D.H."/>
            <person name="Jiang X."/>
            <person name="Yin X."/>
            <person name="Woodcroft B.J."/>
            <person name="Tyson G.W."/>
            <person name="Hugenholtz P."/>
            <person name="Polz M.F."/>
            <person name="Zhang T."/>
        </authorList>
    </citation>
    <scope>NUCLEOTIDE SEQUENCE</scope>
    <source>
        <strain evidence="1">HKST-UBA01</strain>
    </source>
</reference>
<dbReference type="Proteomes" id="UP000697710">
    <property type="component" value="Unassembled WGS sequence"/>
</dbReference>
<organism evidence="1 2">
    <name type="scientific">Eiseniibacteriota bacterium</name>
    <dbReference type="NCBI Taxonomy" id="2212470"/>
    <lineage>
        <taxon>Bacteria</taxon>
        <taxon>Candidatus Eiseniibacteriota</taxon>
    </lineage>
</organism>
<dbReference type="AlphaFoldDB" id="A0A956RNA7"/>
<accession>A0A956RNA7</accession>
<dbReference type="Gene3D" id="2.60.40.4070">
    <property type="match status" value="1"/>
</dbReference>